<protein>
    <submittedName>
        <fullName evidence="1 3">Uncharacterized protein</fullName>
    </submittedName>
</protein>
<dbReference type="EMBL" id="UZAG01001621">
    <property type="protein sequence ID" value="VDO11720.1"/>
    <property type="molecule type" value="Genomic_DNA"/>
</dbReference>
<reference evidence="1 2" key="2">
    <citation type="submission" date="2018-11" db="EMBL/GenBank/DDBJ databases">
        <authorList>
            <consortium name="Pathogen Informatics"/>
        </authorList>
    </citation>
    <scope>NUCLEOTIDE SEQUENCE [LARGE SCALE GENOMIC DNA]</scope>
</reference>
<sequence length="65" mass="7408">MQVPTTNNKHQVISLVYHSGHLIDIVSRPATELFAEYRSFLSNLLSPSFPNNNIPDKKFIILNII</sequence>
<dbReference type="Proteomes" id="UP000280834">
    <property type="component" value="Unassembled WGS sequence"/>
</dbReference>
<evidence type="ECO:0000313" key="2">
    <source>
        <dbReference type="Proteomes" id="UP000280834"/>
    </source>
</evidence>
<organism evidence="3">
    <name type="scientific">Brugia timori</name>
    <dbReference type="NCBI Taxonomy" id="42155"/>
    <lineage>
        <taxon>Eukaryota</taxon>
        <taxon>Metazoa</taxon>
        <taxon>Ecdysozoa</taxon>
        <taxon>Nematoda</taxon>
        <taxon>Chromadorea</taxon>
        <taxon>Rhabditida</taxon>
        <taxon>Spirurina</taxon>
        <taxon>Spiruromorpha</taxon>
        <taxon>Filarioidea</taxon>
        <taxon>Onchocercidae</taxon>
        <taxon>Brugia</taxon>
    </lineage>
</organism>
<accession>A0A0R3Q8U5</accession>
<dbReference type="AlphaFoldDB" id="A0A0R3Q8U5"/>
<name>A0A0R3Q8U5_9BILA</name>
<gene>
    <name evidence="1" type="ORF">BTMF_LOCUS2076</name>
</gene>
<evidence type="ECO:0000313" key="1">
    <source>
        <dbReference type="EMBL" id="VDO11720.1"/>
    </source>
</evidence>
<keyword evidence="2" id="KW-1185">Reference proteome</keyword>
<dbReference type="WBParaSite" id="BTMF_0000275301-mRNA-1">
    <property type="protein sequence ID" value="BTMF_0000275301-mRNA-1"/>
    <property type="gene ID" value="BTMF_0000275301"/>
</dbReference>
<evidence type="ECO:0000313" key="3">
    <source>
        <dbReference type="WBParaSite" id="BTMF_0000275301-mRNA-1"/>
    </source>
</evidence>
<proteinExistence type="predicted"/>
<reference evidence="3" key="1">
    <citation type="submission" date="2017-02" db="UniProtKB">
        <authorList>
            <consortium name="WormBaseParasite"/>
        </authorList>
    </citation>
    <scope>IDENTIFICATION</scope>
</reference>